<gene>
    <name evidence="1" type="ORF">BSAL_78245</name>
</gene>
<evidence type="ECO:0000313" key="1">
    <source>
        <dbReference type="EMBL" id="CUG36074.1"/>
    </source>
</evidence>
<dbReference type="AlphaFoldDB" id="A0A0S4J0H9"/>
<dbReference type="VEuPathDB" id="TriTrypDB:BSAL_78245"/>
<keyword evidence="2" id="KW-1185">Reference proteome</keyword>
<protein>
    <submittedName>
        <fullName evidence="1">Uncharacterized protein</fullName>
    </submittedName>
</protein>
<evidence type="ECO:0000313" key="2">
    <source>
        <dbReference type="Proteomes" id="UP000051952"/>
    </source>
</evidence>
<organism evidence="1 2">
    <name type="scientific">Bodo saltans</name>
    <name type="common">Flagellated protozoan</name>
    <dbReference type="NCBI Taxonomy" id="75058"/>
    <lineage>
        <taxon>Eukaryota</taxon>
        <taxon>Discoba</taxon>
        <taxon>Euglenozoa</taxon>
        <taxon>Kinetoplastea</taxon>
        <taxon>Metakinetoplastina</taxon>
        <taxon>Eubodonida</taxon>
        <taxon>Bodonidae</taxon>
        <taxon>Bodo</taxon>
    </lineage>
</organism>
<name>A0A0S4J0H9_BODSA</name>
<proteinExistence type="predicted"/>
<dbReference type="Proteomes" id="UP000051952">
    <property type="component" value="Unassembled WGS sequence"/>
</dbReference>
<reference evidence="2" key="1">
    <citation type="submission" date="2015-09" db="EMBL/GenBank/DDBJ databases">
        <authorList>
            <consortium name="Pathogen Informatics"/>
        </authorList>
    </citation>
    <scope>NUCLEOTIDE SEQUENCE [LARGE SCALE GENOMIC DNA]</scope>
    <source>
        <strain evidence="2">Lake Konstanz</strain>
    </source>
</reference>
<accession>A0A0S4J0H9</accession>
<dbReference type="EMBL" id="CYKH01000767">
    <property type="protein sequence ID" value="CUG36074.1"/>
    <property type="molecule type" value="Genomic_DNA"/>
</dbReference>
<sequence>MATTGLEQKVLSDFAARMMLLRPESFNERVSQELTSTVERIIRIRHDMEQQGLDGPRGAKVFVGCSIPVWEAMALHSGPLAPFAAHPEEHAKVLQLLSAAYPDAKDHRCFFQGIWLRGDGDAEPGHLYVPRDASITHGPQGQSLLDSCQSGGALSDAAMSYVKCLDRLAAPEFEFGLARKQATTIAALRDTCRVLEKVLQSLLLVSHSSSIGGGTVSIGEAALARNRMPATVQTPSASPSVQSSSSSTDAVVFEVTTSSSLSKTTSSLPSAFTSSALRAVLTRVVMICYRTKETAEFPKGINTLLTSSELLKRPVLLVSTPGDVVAAQQHRTFADVLTPMVELWSGLVKREPRMGLTCEAPVPKDRDAAVKQWRGLVRTTSASSSSLQGYERQYSFGLGGNVVRNDDEADKDYDDETLTYTQRRIQALSEKISDDIPGEIRFDNKSSTLRDTDSLVKFLRDAVRMPQNSKERKNLMNHLLFDRSRKRVRSDDGTESFVEPRQLEGRVLLPVVDSVDVAFGGGGSDKTVMSPQERIILNLS</sequence>